<evidence type="ECO:0000313" key="2">
    <source>
        <dbReference type="EMBL" id="TFK10861.1"/>
    </source>
</evidence>
<keyword evidence="3" id="KW-1185">Reference proteome</keyword>
<dbReference type="EMBL" id="QXTE01000039">
    <property type="protein sequence ID" value="TFK10861.1"/>
    <property type="molecule type" value="Genomic_DNA"/>
</dbReference>
<dbReference type="GO" id="GO:0016874">
    <property type="term" value="F:ligase activity"/>
    <property type="evidence" value="ECO:0007669"/>
    <property type="project" value="UniProtKB-KW"/>
</dbReference>
<evidence type="ECO:0000256" key="1">
    <source>
        <dbReference type="SAM" id="MobiDB-lite"/>
    </source>
</evidence>
<accession>A0A4D9EHV2</accession>
<reference evidence="2 3" key="2">
    <citation type="submission" date="2019-04" db="EMBL/GenBank/DDBJ databases">
        <title>The genome sequence of big-headed turtle.</title>
        <authorList>
            <person name="Gong S."/>
        </authorList>
    </citation>
    <scope>NUCLEOTIDE SEQUENCE [LARGE SCALE GENOMIC DNA]</scope>
    <source>
        <strain evidence="2">DO16091913</strain>
        <tissue evidence="2">Muscle</tissue>
    </source>
</reference>
<keyword evidence="2" id="KW-0436">Ligase</keyword>
<sequence length="129" mass="13223">MRLLGLLDPVIQTHVDSGPGKGAGARGSGQNYTVTPKIGEPPLPRGGGGMACPDPGPGLARLLLRPQVPRQAAKLPLSLCAPEAGPRPCEAASNPSLAHRAWLTFPQPGDAACLPFALASWPPAPTPCR</sequence>
<feature type="region of interest" description="Disordered" evidence="1">
    <location>
        <begin position="15"/>
        <end position="55"/>
    </location>
</feature>
<proteinExistence type="predicted"/>
<comment type="caution">
    <text evidence="2">The sequence shown here is derived from an EMBL/GenBank/DDBJ whole genome shotgun (WGS) entry which is preliminary data.</text>
</comment>
<dbReference type="AlphaFoldDB" id="A0A4D9EHV2"/>
<organism evidence="2 3">
    <name type="scientific">Platysternon megacephalum</name>
    <name type="common">big-headed turtle</name>
    <dbReference type="NCBI Taxonomy" id="55544"/>
    <lineage>
        <taxon>Eukaryota</taxon>
        <taxon>Metazoa</taxon>
        <taxon>Chordata</taxon>
        <taxon>Craniata</taxon>
        <taxon>Vertebrata</taxon>
        <taxon>Euteleostomi</taxon>
        <taxon>Archelosauria</taxon>
        <taxon>Testudinata</taxon>
        <taxon>Testudines</taxon>
        <taxon>Cryptodira</taxon>
        <taxon>Durocryptodira</taxon>
        <taxon>Testudinoidea</taxon>
        <taxon>Platysternidae</taxon>
        <taxon>Platysternon</taxon>
    </lineage>
</organism>
<reference evidence="2 3" key="1">
    <citation type="submission" date="2019-04" db="EMBL/GenBank/DDBJ databases">
        <title>Draft genome of the big-headed turtle Platysternon megacephalum.</title>
        <authorList>
            <person name="Gong S."/>
        </authorList>
    </citation>
    <scope>NUCLEOTIDE SEQUENCE [LARGE SCALE GENOMIC DNA]</scope>
    <source>
        <strain evidence="2">DO16091913</strain>
        <tissue evidence="2">Muscle</tissue>
    </source>
</reference>
<gene>
    <name evidence="2" type="ORF">DR999_PMT06277</name>
</gene>
<dbReference type="Proteomes" id="UP000297703">
    <property type="component" value="Unassembled WGS sequence"/>
</dbReference>
<evidence type="ECO:0000313" key="3">
    <source>
        <dbReference type="Proteomes" id="UP000297703"/>
    </source>
</evidence>
<protein>
    <submittedName>
        <fullName evidence="2">E3 SUMO-protein ligase RNF212-like protein</fullName>
    </submittedName>
</protein>
<name>A0A4D9EHV2_9SAUR</name>